<dbReference type="AlphaFoldDB" id="A0AAD4FBV4"/>
<proteinExistence type="predicted"/>
<organism evidence="2 3">
    <name type="scientific">Alternaria panax</name>
    <dbReference type="NCBI Taxonomy" id="48097"/>
    <lineage>
        <taxon>Eukaryota</taxon>
        <taxon>Fungi</taxon>
        <taxon>Dikarya</taxon>
        <taxon>Ascomycota</taxon>
        <taxon>Pezizomycotina</taxon>
        <taxon>Dothideomycetes</taxon>
        <taxon>Pleosporomycetidae</taxon>
        <taxon>Pleosporales</taxon>
        <taxon>Pleosporineae</taxon>
        <taxon>Pleosporaceae</taxon>
        <taxon>Alternaria</taxon>
        <taxon>Alternaria sect. Panax</taxon>
    </lineage>
</organism>
<protein>
    <submittedName>
        <fullName evidence="2">Uncharacterized protein</fullName>
    </submittedName>
</protein>
<keyword evidence="3" id="KW-1185">Reference proteome</keyword>
<gene>
    <name evidence="2" type="ORF">G6011_10168</name>
</gene>
<dbReference type="EMBL" id="JAANER010000008">
    <property type="protein sequence ID" value="KAG9187060.1"/>
    <property type="molecule type" value="Genomic_DNA"/>
</dbReference>
<accession>A0AAD4FBV4</accession>
<reference evidence="2" key="1">
    <citation type="submission" date="2021-07" db="EMBL/GenBank/DDBJ databases">
        <title>Genome Resource of American Ginseng Black Spot Pathogen Alternaria panax.</title>
        <authorList>
            <person name="Qiu C."/>
            <person name="Wang W."/>
            <person name="Liu Z."/>
        </authorList>
    </citation>
    <scope>NUCLEOTIDE SEQUENCE</scope>
    <source>
        <strain evidence="2">BNCC115425</strain>
    </source>
</reference>
<dbReference type="Proteomes" id="UP001199106">
    <property type="component" value="Unassembled WGS sequence"/>
</dbReference>
<evidence type="ECO:0000313" key="3">
    <source>
        <dbReference type="Proteomes" id="UP001199106"/>
    </source>
</evidence>
<comment type="caution">
    <text evidence="2">The sequence shown here is derived from an EMBL/GenBank/DDBJ whole genome shotgun (WGS) entry which is preliminary data.</text>
</comment>
<name>A0AAD4FBV4_9PLEO</name>
<evidence type="ECO:0000256" key="1">
    <source>
        <dbReference type="SAM" id="MobiDB-lite"/>
    </source>
</evidence>
<feature type="region of interest" description="Disordered" evidence="1">
    <location>
        <begin position="1"/>
        <end position="21"/>
    </location>
</feature>
<evidence type="ECO:0000313" key="2">
    <source>
        <dbReference type="EMBL" id="KAG9187060.1"/>
    </source>
</evidence>
<sequence>MNDTSDLSYSLDCTPRSSPGRVPTADIQQHYLGEDLTRLASFISGAPPDLLYAIMSAATNANLRILLASFNYLDPRIQPSIPMKATCARITRWLETCSESEAISKDVIPYALFLLLKVRVLNNCTGRLRTYNETARLGVAVKVAYGHLCDGTIWPTTLEYFLRMPFYHVQYTELAFLKDLEWRSWVHETDFNEFVGRFKVVWDVLLDYDDNETF</sequence>